<organism evidence="1 2">
    <name type="scientific">Sparassis crispa</name>
    <dbReference type="NCBI Taxonomy" id="139825"/>
    <lineage>
        <taxon>Eukaryota</taxon>
        <taxon>Fungi</taxon>
        <taxon>Dikarya</taxon>
        <taxon>Basidiomycota</taxon>
        <taxon>Agaricomycotina</taxon>
        <taxon>Agaricomycetes</taxon>
        <taxon>Polyporales</taxon>
        <taxon>Sparassidaceae</taxon>
        <taxon>Sparassis</taxon>
    </lineage>
</organism>
<dbReference type="Proteomes" id="UP000287166">
    <property type="component" value="Unassembled WGS sequence"/>
</dbReference>
<reference evidence="1 2" key="1">
    <citation type="journal article" date="2018" name="Sci. Rep.">
        <title>Genome sequence of the cauliflower mushroom Sparassis crispa (Hanabiratake) and its association with beneficial usage.</title>
        <authorList>
            <person name="Kiyama R."/>
            <person name="Furutani Y."/>
            <person name="Kawaguchi K."/>
            <person name="Nakanishi T."/>
        </authorList>
    </citation>
    <scope>NUCLEOTIDE SEQUENCE [LARGE SCALE GENOMIC DNA]</scope>
</reference>
<keyword evidence="2" id="KW-1185">Reference proteome</keyword>
<protein>
    <submittedName>
        <fullName evidence="1">Uncharacterized protein</fullName>
    </submittedName>
</protein>
<dbReference type="EMBL" id="BFAD01000003">
    <property type="protein sequence ID" value="GBE81103.1"/>
    <property type="molecule type" value="Genomic_DNA"/>
</dbReference>
<sequence>MSVNNSSDELTRLRVVVDATSLHQLTNTSVTWWRQMSARTWCLFSASFLVNVLPQPPLHTNGFSPVCVSRCRFRSCCLLKDNAHMSQEKGR</sequence>
<accession>A0A401GG71</accession>
<evidence type="ECO:0000313" key="1">
    <source>
        <dbReference type="EMBL" id="GBE81103.1"/>
    </source>
</evidence>
<name>A0A401GG71_9APHY</name>
<dbReference type="GeneID" id="38778020"/>
<gene>
    <name evidence="1" type="ORF">SCP_0308280</name>
</gene>
<comment type="caution">
    <text evidence="1">The sequence shown here is derived from an EMBL/GenBank/DDBJ whole genome shotgun (WGS) entry which is preliminary data.</text>
</comment>
<dbReference type="AlphaFoldDB" id="A0A401GG71"/>
<proteinExistence type="predicted"/>
<dbReference type="RefSeq" id="XP_027612016.1">
    <property type="nucleotide sequence ID" value="XM_027756215.1"/>
</dbReference>
<dbReference type="InParanoid" id="A0A401GG71"/>
<evidence type="ECO:0000313" key="2">
    <source>
        <dbReference type="Proteomes" id="UP000287166"/>
    </source>
</evidence>